<evidence type="ECO:0000259" key="4">
    <source>
        <dbReference type="PROSITE" id="PS01124"/>
    </source>
</evidence>
<dbReference type="InterPro" id="IPR050204">
    <property type="entry name" value="AraC_XylS_family_regulators"/>
</dbReference>
<evidence type="ECO:0000256" key="3">
    <source>
        <dbReference type="ARBA" id="ARBA00023163"/>
    </source>
</evidence>
<dbReference type="SUPFAM" id="SSF46689">
    <property type="entry name" value="Homeodomain-like"/>
    <property type="match status" value="2"/>
</dbReference>
<name>A0ABS2AN14_9ACTN</name>
<evidence type="ECO:0000256" key="1">
    <source>
        <dbReference type="ARBA" id="ARBA00023015"/>
    </source>
</evidence>
<keyword evidence="1" id="KW-0805">Transcription regulation</keyword>
<keyword evidence="2" id="KW-0238">DNA-binding</keyword>
<dbReference type="EMBL" id="JAENHP010000018">
    <property type="protein sequence ID" value="MBM2621242.1"/>
    <property type="molecule type" value="Genomic_DNA"/>
</dbReference>
<sequence>MAPANTTFVLLRLPVDIAAGMAASVSGLEFLTPSKPPEKTALPAVLRKATAFIEAHPESHLTVAQIAAAAGVGIRALQTSFRLHLAITPMTYLRRVRLDHVHRELLAGDPHDGVTVQGVARRWGFVNLGRFAADYRTEYGVTPRETLRV</sequence>
<dbReference type="PANTHER" id="PTHR46796">
    <property type="entry name" value="HTH-TYPE TRANSCRIPTIONAL ACTIVATOR RHAS-RELATED"/>
    <property type="match status" value="1"/>
</dbReference>
<dbReference type="SMART" id="SM00342">
    <property type="entry name" value="HTH_ARAC"/>
    <property type="match status" value="1"/>
</dbReference>
<dbReference type="Proteomes" id="UP000632138">
    <property type="component" value="Unassembled WGS sequence"/>
</dbReference>
<dbReference type="InterPro" id="IPR009057">
    <property type="entry name" value="Homeodomain-like_sf"/>
</dbReference>
<keyword evidence="6" id="KW-1185">Reference proteome</keyword>
<comment type="caution">
    <text evidence="5">The sequence shown here is derived from an EMBL/GenBank/DDBJ whole genome shotgun (WGS) entry which is preliminary data.</text>
</comment>
<dbReference type="PROSITE" id="PS01124">
    <property type="entry name" value="HTH_ARAC_FAMILY_2"/>
    <property type="match status" value="1"/>
</dbReference>
<dbReference type="InterPro" id="IPR018060">
    <property type="entry name" value="HTH_AraC"/>
</dbReference>
<protein>
    <submittedName>
        <fullName evidence="5">Helix-turn-helix transcriptional regulator</fullName>
    </submittedName>
</protein>
<reference evidence="5 6" key="1">
    <citation type="submission" date="2021-01" db="EMBL/GenBank/DDBJ databases">
        <title>Actinoplanes sp. nov. LDG1-06 isolated from lichen.</title>
        <authorList>
            <person name="Saeng-In P."/>
            <person name="Phongsopitanun W."/>
            <person name="Kanchanasin P."/>
            <person name="Yuki M."/>
            <person name="Kudo T."/>
            <person name="Ohkuma M."/>
            <person name="Tanasupawat S."/>
        </authorList>
    </citation>
    <scope>NUCLEOTIDE SEQUENCE [LARGE SCALE GENOMIC DNA]</scope>
    <source>
        <strain evidence="5 6">LDG1-06</strain>
    </source>
</reference>
<keyword evidence="3" id="KW-0804">Transcription</keyword>
<proteinExistence type="predicted"/>
<dbReference type="PANTHER" id="PTHR46796:SF12">
    <property type="entry name" value="HTH-TYPE DNA-BINDING TRANSCRIPTIONAL ACTIVATOR EUTR"/>
    <property type="match status" value="1"/>
</dbReference>
<feature type="domain" description="HTH araC/xylS-type" evidence="4">
    <location>
        <begin position="47"/>
        <end position="149"/>
    </location>
</feature>
<dbReference type="Gene3D" id="1.10.10.60">
    <property type="entry name" value="Homeodomain-like"/>
    <property type="match status" value="1"/>
</dbReference>
<evidence type="ECO:0000313" key="5">
    <source>
        <dbReference type="EMBL" id="MBM2621242.1"/>
    </source>
</evidence>
<gene>
    <name evidence="5" type="ORF">JIG36_37640</name>
</gene>
<organism evidence="5 6">
    <name type="scientific">Paractinoplanes ovalisporus</name>
    <dbReference type="NCBI Taxonomy" id="2810368"/>
    <lineage>
        <taxon>Bacteria</taxon>
        <taxon>Bacillati</taxon>
        <taxon>Actinomycetota</taxon>
        <taxon>Actinomycetes</taxon>
        <taxon>Micromonosporales</taxon>
        <taxon>Micromonosporaceae</taxon>
        <taxon>Paractinoplanes</taxon>
    </lineage>
</organism>
<evidence type="ECO:0000256" key="2">
    <source>
        <dbReference type="ARBA" id="ARBA00023125"/>
    </source>
</evidence>
<accession>A0ABS2AN14</accession>
<dbReference type="RefSeq" id="WP_203381214.1">
    <property type="nucleotide sequence ID" value="NZ_JAENHP010000018.1"/>
</dbReference>
<dbReference type="Pfam" id="PF12833">
    <property type="entry name" value="HTH_18"/>
    <property type="match status" value="1"/>
</dbReference>
<evidence type="ECO:0000313" key="6">
    <source>
        <dbReference type="Proteomes" id="UP000632138"/>
    </source>
</evidence>